<evidence type="ECO:0000256" key="1">
    <source>
        <dbReference type="SAM" id="MobiDB-lite"/>
    </source>
</evidence>
<reference evidence="4 5" key="1">
    <citation type="submission" date="2024-04" db="EMBL/GenBank/DDBJ databases">
        <title>Genome assembly C_amara_ONT_v2.</title>
        <authorList>
            <person name="Yant L."/>
            <person name="Moore C."/>
            <person name="Slenker M."/>
        </authorList>
    </citation>
    <scope>NUCLEOTIDE SEQUENCE [LARGE SCALE GENOMIC DNA]</scope>
    <source>
        <tissue evidence="4">Leaf</tissue>
    </source>
</reference>
<evidence type="ECO:0008006" key="6">
    <source>
        <dbReference type="Google" id="ProtNLM"/>
    </source>
</evidence>
<dbReference type="PANTHER" id="PTHR37610:SF97">
    <property type="entry name" value="RETROTRANSPOSON GAG DOMAIN-CONTAINING PROTEIN"/>
    <property type="match status" value="1"/>
</dbReference>
<feature type="domain" description="Retrotransposon gag" evidence="2">
    <location>
        <begin position="126"/>
        <end position="199"/>
    </location>
</feature>
<sequence>MGKRKCNSKYRVDSIDSADDENPIIATASGSKIRDKQPLKSTHRHLEVSDSPDNLHSPYHLLGSDSPGLSLVSEQLDGHNYRTWMIDVTMSLEAKNKIDFIDGYVVKPDEDDPYYKIWCRCNSMVKSWLLNSVTKNIYTSLLYFKTATDTWKDLYTRFHKSHLPRLYKLRHQLHSLRQGSMDLSSYHTQTQTYWEELSSLQVTVCTVEGLLAERETNGVIDFLMGLNDSYDHIRSQILMKKTLPTLSKVFNFLDQEDSQRSARFISSPNIEPTTFQVSKPFYGNQKSKPVCSHCGRIGHTVDRCYKVHGYPPGMRPKGKFQNQKPQNQQSSISANMITTIPHNEMTTEHFSSGSLPSSPHIQNVSASSVTTGT</sequence>
<proteinExistence type="predicted"/>
<dbReference type="Proteomes" id="UP001558713">
    <property type="component" value="Unassembled WGS sequence"/>
</dbReference>
<organism evidence="4 5">
    <name type="scientific">Cardamine amara subsp. amara</name>
    <dbReference type="NCBI Taxonomy" id="228776"/>
    <lineage>
        <taxon>Eukaryota</taxon>
        <taxon>Viridiplantae</taxon>
        <taxon>Streptophyta</taxon>
        <taxon>Embryophyta</taxon>
        <taxon>Tracheophyta</taxon>
        <taxon>Spermatophyta</taxon>
        <taxon>Magnoliopsida</taxon>
        <taxon>eudicotyledons</taxon>
        <taxon>Gunneridae</taxon>
        <taxon>Pentapetalae</taxon>
        <taxon>rosids</taxon>
        <taxon>malvids</taxon>
        <taxon>Brassicales</taxon>
        <taxon>Brassicaceae</taxon>
        <taxon>Cardamineae</taxon>
        <taxon>Cardamine</taxon>
    </lineage>
</organism>
<keyword evidence="5" id="KW-1185">Reference proteome</keyword>
<protein>
    <recommendedName>
        <fullName evidence="6">CCHC-type domain-containing protein</fullName>
    </recommendedName>
</protein>
<dbReference type="InterPro" id="IPR029472">
    <property type="entry name" value="Copia-like_N"/>
</dbReference>
<feature type="compositionally biased region" description="Basic and acidic residues" evidence="1">
    <location>
        <begin position="32"/>
        <end position="48"/>
    </location>
</feature>
<feature type="compositionally biased region" description="Polar residues" evidence="1">
    <location>
        <begin position="348"/>
        <end position="373"/>
    </location>
</feature>
<comment type="caution">
    <text evidence="4">The sequence shown here is derived from an EMBL/GenBank/DDBJ whole genome shotgun (WGS) entry which is preliminary data.</text>
</comment>
<evidence type="ECO:0000259" key="2">
    <source>
        <dbReference type="Pfam" id="PF03732"/>
    </source>
</evidence>
<accession>A0ABD1BPC6</accession>
<feature type="domain" description="Retrotransposon Copia-like N-terminal" evidence="3">
    <location>
        <begin position="64"/>
        <end position="109"/>
    </location>
</feature>
<dbReference type="InterPro" id="IPR005162">
    <property type="entry name" value="Retrotrans_gag_dom"/>
</dbReference>
<evidence type="ECO:0000313" key="5">
    <source>
        <dbReference type="Proteomes" id="UP001558713"/>
    </source>
</evidence>
<name>A0ABD1BPC6_CARAN</name>
<evidence type="ECO:0000259" key="3">
    <source>
        <dbReference type="Pfam" id="PF14244"/>
    </source>
</evidence>
<dbReference type="AlphaFoldDB" id="A0ABD1BPC6"/>
<dbReference type="EMBL" id="JBANAX010000190">
    <property type="protein sequence ID" value="KAL1219066.1"/>
    <property type="molecule type" value="Genomic_DNA"/>
</dbReference>
<evidence type="ECO:0000313" key="4">
    <source>
        <dbReference type="EMBL" id="KAL1219066.1"/>
    </source>
</evidence>
<dbReference type="Pfam" id="PF14244">
    <property type="entry name" value="Retrotran_gag_3"/>
    <property type="match status" value="1"/>
</dbReference>
<dbReference type="Pfam" id="PF03732">
    <property type="entry name" value="Retrotrans_gag"/>
    <property type="match status" value="1"/>
</dbReference>
<feature type="region of interest" description="Disordered" evidence="1">
    <location>
        <begin position="32"/>
        <end position="52"/>
    </location>
</feature>
<gene>
    <name evidence="4" type="ORF">V5N11_003949</name>
</gene>
<dbReference type="PANTHER" id="PTHR37610">
    <property type="entry name" value="CCHC-TYPE DOMAIN-CONTAINING PROTEIN"/>
    <property type="match status" value="1"/>
</dbReference>
<feature type="region of interest" description="Disordered" evidence="1">
    <location>
        <begin position="346"/>
        <end position="373"/>
    </location>
</feature>